<accession>A0A5A7Q1Q1</accession>
<dbReference type="EMBL" id="BKCP01005572">
    <property type="protein sequence ID" value="GER39075.1"/>
    <property type="molecule type" value="Genomic_DNA"/>
</dbReference>
<reference evidence="2" key="1">
    <citation type="journal article" date="2019" name="Curr. Biol.">
        <title>Genome Sequence of Striga asiatica Provides Insight into the Evolution of Plant Parasitism.</title>
        <authorList>
            <person name="Yoshida S."/>
            <person name="Kim S."/>
            <person name="Wafula E.K."/>
            <person name="Tanskanen J."/>
            <person name="Kim Y.M."/>
            <person name="Honaas L."/>
            <person name="Yang Z."/>
            <person name="Spallek T."/>
            <person name="Conn C.E."/>
            <person name="Ichihashi Y."/>
            <person name="Cheong K."/>
            <person name="Cui S."/>
            <person name="Der J.P."/>
            <person name="Gundlach H."/>
            <person name="Jiao Y."/>
            <person name="Hori C."/>
            <person name="Ishida J.K."/>
            <person name="Kasahara H."/>
            <person name="Kiba T."/>
            <person name="Kim M.S."/>
            <person name="Koo N."/>
            <person name="Laohavisit A."/>
            <person name="Lee Y.H."/>
            <person name="Lumba S."/>
            <person name="McCourt P."/>
            <person name="Mortimer J.C."/>
            <person name="Mutuku J.M."/>
            <person name="Nomura T."/>
            <person name="Sasaki-Sekimoto Y."/>
            <person name="Seto Y."/>
            <person name="Wang Y."/>
            <person name="Wakatake T."/>
            <person name="Sakakibara H."/>
            <person name="Demura T."/>
            <person name="Yamaguchi S."/>
            <person name="Yoneyama K."/>
            <person name="Manabe R.I."/>
            <person name="Nelson D.C."/>
            <person name="Schulman A.H."/>
            <person name="Timko M.P."/>
            <person name="dePamphilis C.W."/>
            <person name="Choi D."/>
            <person name="Shirasu K."/>
        </authorList>
    </citation>
    <scope>NUCLEOTIDE SEQUENCE [LARGE SCALE GENOMIC DNA]</scope>
    <source>
        <strain evidence="2">cv. UVA1</strain>
    </source>
</reference>
<name>A0A5A7Q1Q1_STRAF</name>
<sequence>MAERRWQAVIWIRCFTRRRFSSSRKNCMGVILGGTSRMTVPRNSTVLRAAIVVDPAESTQRFRPDCRKWLIPLRHPRFPVNSAFGVNPKASMRKAKQRRLEGLLRKAARADEGGKTKGLFWSPLSRGVLVGGVCHDERRE</sequence>
<gene>
    <name evidence="1" type="ORF">STAS_15627</name>
</gene>
<keyword evidence="2" id="KW-1185">Reference proteome</keyword>
<evidence type="ECO:0000313" key="2">
    <source>
        <dbReference type="Proteomes" id="UP000325081"/>
    </source>
</evidence>
<dbReference type="OrthoDB" id="1737966at2759"/>
<comment type="caution">
    <text evidence="1">The sequence shown here is derived from an EMBL/GenBank/DDBJ whole genome shotgun (WGS) entry which is preliminary data.</text>
</comment>
<dbReference type="Proteomes" id="UP000325081">
    <property type="component" value="Unassembled WGS sequence"/>
</dbReference>
<proteinExistence type="predicted"/>
<dbReference type="AlphaFoldDB" id="A0A5A7Q1Q1"/>
<evidence type="ECO:0000313" key="1">
    <source>
        <dbReference type="EMBL" id="GER39075.1"/>
    </source>
</evidence>
<protein>
    <submittedName>
        <fullName evidence="1">F-box and associated interaction domains-containing protein</fullName>
    </submittedName>
</protein>
<organism evidence="1 2">
    <name type="scientific">Striga asiatica</name>
    <name type="common">Asiatic witchweed</name>
    <name type="synonym">Buchnera asiatica</name>
    <dbReference type="NCBI Taxonomy" id="4170"/>
    <lineage>
        <taxon>Eukaryota</taxon>
        <taxon>Viridiplantae</taxon>
        <taxon>Streptophyta</taxon>
        <taxon>Embryophyta</taxon>
        <taxon>Tracheophyta</taxon>
        <taxon>Spermatophyta</taxon>
        <taxon>Magnoliopsida</taxon>
        <taxon>eudicotyledons</taxon>
        <taxon>Gunneridae</taxon>
        <taxon>Pentapetalae</taxon>
        <taxon>asterids</taxon>
        <taxon>lamiids</taxon>
        <taxon>Lamiales</taxon>
        <taxon>Orobanchaceae</taxon>
        <taxon>Buchnereae</taxon>
        <taxon>Striga</taxon>
    </lineage>
</organism>